<comment type="caution">
    <text evidence="1">The sequence shown here is derived from an EMBL/GenBank/DDBJ whole genome shotgun (WGS) entry which is preliminary data.</text>
</comment>
<organism evidence="1 2">
    <name type="scientific">candidate division WS6 bacterium GW2011_GWF2_39_15</name>
    <dbReference type="NCBI Taxonomy" id="1619100"/>
    <lineage>
        <taxon>Bacteria</taxon>
        <taxon>Candidatus Dojkabacteria</taxon>
    </lineage>
</organism>
<reference evidence="1 2" key="1">
    <citation type="journal article" date="2015" name="Nature">
        <title>rRNA introns, odd ribosomes, and small enigmatic genomes across a large radiation of phyla.</title>
        <authorList>
            <person name="Brown C.T."/>
            <person name="Hug L.A."/>
            <person name="Thomas B.C."/>
            <person name="Sharon I."/>
            <person name="Castelle C.J."/>
            <person name="Singh A."/>
            <person name="Wilkins M.J."/>
            <person name="Williams K.H."/>
            <person name="Banfield J.F."/>
        </authorList>
    </citation>
    <scope>NUCLEOTIDE SEQUENCE [LARGE SCALE GENOMIC DNA]</scope>
</reference>
<gene>
    <name evidence="1" type="ORF">UT34_C0001G0320</name>
</gene>
<evidence type="ECO:0000313" key="1">
    <source>
        <dbReference type="EMBL" id="KKR06280.1"/>
    </source>
</evidence>
<name>A0A0G0Q777_9BACT</name>
<protein>
    <submittedName>
        <fullName evidence="1">Uncharacterized protein</fullName>
    </submittedName>
</protein>
<proteinExistence type="predicted"/>
<evidence type="ECO:0000313" key="2">
    <source>
        <dbReference type="Proteomes" id="UP000034799"/>
    </source>
</evidence>
<sequence>MKYLGELYPIVNLDAIVYNYDMNNTYAYSAGLKQVRENWQTPPGTDADFVKDHLPEADEVIEYFKGVRIEKTAPGELFREKYGNETMFLWETPLQDVGTLDPHIIAGDGLSTSTEDNLKTMFRSMKGGDFKGAVSNGLLRINYDIPGNNNVDIVFDLKSGTSSPDKYLSTVGFYQTSPNGNTLDINSLIPNAEIVFARFKWYEYILRPSLLRAGMGIDGNRIHIMNSFFSDKVYREILTPAEILAHEAAHSWFAYKYPEVSNRSREFIITQKRFQVIDILSILMAFGVNGWYLLPSILVNAGGYIMSRDINTALGKQYHSLLANESHSTYVQAVFSDYIRRKGFRIGELSQNQEIINANFTANFISLYQPLPWGLFDLAGIIAGGSSIPKGSKVEKSSQPLSFAA</sequence>
<dbReference type="EMBL" id="LBWK01000001">
    <property type="protein sequence ID" value="KKR06280.1"/>
    <property type="molecule type" value="Genomic_DNA"/>
</dbReference>
<accession>A0A0G0Q777</accession>
<dbReference type="STRING" id="1619100.UT34_C0001G0320"/>
<dbReference type="AlphaFoldDB" id="A0A0G0Q777"/>
<dbReference type="Proteomes" id="UP000034799">
    <property type="component" value="Unassembled WGS sequence"/>
</dbReference>